<proteinExistence type="predicted"/>
<name>A0AA86S0V6_9FABA</name>
<keyword evidence="3" id="KW-1185">Reference proteome</keyword>
<dbReference type="Gramene" id="rna-AYBTSS11_LOCUS8244">
    <property type="protein sequence ID" value="CAJ1937847.1"/>
    <property type="gene ID" value="gene-AYBTSS11_LOCUS8244"/>
</dbReference>
<feature type="compositionally biased region" description="Basic and acidic residues" evidence="1">
    <location>
        <begin position="143"/>
        <end position="154"/>
    </location>
</feature>
<protein>
    <submittedName>
        <fullName evidence="2">Uncharacterized protein</fullName>
    </submittedName>
</protein>
<dbReference type="PANTHER" id="PTHR36886">
    <property type="entry name" value="PROTEIN FRIGIDA-ESSENTIAL 1"/>
    <property type="match status" value="1"/>
</dbReference>
<dbReference type="InterPro" id="IPR052650">
    <property type="entry name" value="Zinc_finger_CCCH"/>
</dbReference>
<feature type="compositionally biased region" description="Basic and acidic residues" evidence="1">
    <location>
        <begin position="186"/>
        <end position="202"/>
    </location>
</feature>
<evidence type="ECO:0000313" key="3">
    <source>
        <dbReference type="Proteomes" id="UP001189624"/>
    </source>
</evidence>
<gene>
    <name evidence="2" type="ORF">AYBTSS11_LOCUS8244</name>
</gene>
<feature type="compositionally biased region" description="Basic and acidic residues" evidence="1">
    <location>
        <begin position="214"/>
        <end position="241"/>
    </location>
</feature>
<dbReference type="PANTHER" id="PTHR36886:SF8">
    <property type="entry name" value="ZINC FINGER CCCH DOMAIN-CONTAINING PROTEIN 38"/>
    <property type="match status" value="1"/>
</dbReference>
<dbReference type="AlphaFoldDB" id="A0AA86S0V6"/>
<sequence length="348" mass="38486">MPEQVFHQNVKILHSSSCQAVGQSQVALSIVPPIGRTIEGVQNQKVIAEKTYMVQANSMDANLSQVGSKNPPTQNMVSEEQLAQLSRLSASLVHILGASQQLPQLSVASVSLDANLSKSEGSGKPVSKTIIKTDPAVGFRKLRDPRRNSREPKNVNENGVVPSFSPSKNIPKDTVEIPSLLSKSGQHFDDSKKSDFSEKQLAKSENSIQLPKGENVEHNSENNKAVAEGKRSSPCDNKFTEQDGPLENLDQNSGSEEDKKIKDAKRIHAFKFSLVEFIKELLKPTWKSGKITKEDHKVIVKKVTDKVTSTMQQTHIPQTQEQIDRYLSLSRSKLDKLVQAYVEKVQKA</sequence>
<feature type="region of interest" description="Disordered" evidence="1">
    <location>
        <begin position="143"/>
        <end position="260"/>
    </location>
</feature>
<organism evidence="2 3">
    <name type="scientific">Sphenostylis stenocarpa</name>
    <dbReference type="NCBI Taxonomy" id="92480"/>
    <lineage>
        <taxon>Eukaryota</taxon>
        <taxon>Viridiplantae</taxon>
        <taxon>Streptophyta</taxon>
        <taxon>Embryophyta</taxon>
        <taxon>Tracheophyta</taxon>
        <taxon>Spermatophyta</taxon>
        <taxon>Magnoliopsida</taxon>
        <taxon>eudicotyledons</taxon>
        <taxon>Gunneridae</taxon>
        <taxon>Pentapetalae</taxon>
        <taxon>rosids</taxon>
        <taxon>fabids</taxon>
        <taxon>Fabales</taxon>
        <taxon>Fabaceae</taxon>
        <taxon>Papilionoideae</taxon>
        <taxon>50 kb inversion clade</taxon>
        <taxon>NPAAA clade</taxon>
        <taxon>indigoferoid/millettioid clade</taxon>
        <taxon>Phaseoleae</taxon>
        <taxon>Sphenostylis</taxon>
    </lineage>
</organism>
<accession>A0AA86S0V6</accession>
<evidence type="ECO:0000313" key="2">
    <source>
        <dbReference type="EMBL" id="CAJ1937847.1"/>
    </source>
</evidence>
<evidence type="ECO:0000256" key="1">
    <source>
        <dbReference type="SAM" id="MobiDB-lite"/>
    </source>
</evidence>
<dbReference type="Proteomes" id="UP001189624">
    <property type="component" value="Chromosome 3"/>
</dbReference>
<dbReference type="EMBL" id="OY731400">
    <property type="protein sequence ID" value="CAJ1937847.1"/>
    <property type="molecule type" value="Genomic_DNA"/>
</dbReference>
<reference evidence="2" key="1">
    <citation type="submission" date="2023-10" db="EMBL/GenBank/DDBJ databases">
        <authorList>
            <person name="Domelevo Entfellner J.-B."/>
        </authorList>
    </citation>
    <scope>NUCLEOTIDE SEQUENCE</scope>
</reference>